<proteinExistence type="predicted"/>
<dbReference type="EMBL" id="JASCIR010000016">
    <property type="protein sequence ID" value="MDI3388339.1"/>
    <property type="molecule type" value="Genomic_DNA"/>
</dbReference>
<dbReference type="SUPFAM" id="SSF56112">
    <property type="entry name" value="Protein kinase-like (PK-like)"/>
    <property type="match status" value="1"/>
</dbReference>
<protein>
    <submittedName>
        <fullName evidence="1">Aminoglycoside phosphotransferase family protein</fullName>
    </submittedName>
</protein>
<sequence>MSFEPPQRLVRALGEATYEDAAAVEEWLAELPVRLEQAVQRRELTVDRLLAPGGRSSLVALVRRADGTPATLKLAAPGTCPKAEAAALACWDGWGACRLLHGPAEEDGALLMERLHPEVSLRSLPEAKALLEAAGTVRKLWVEPPAERSFETVAERSARLAAAVGPVDEAMRPLVDAALAARDELVASEAELLLLHGEFRQGKVLSGERTPWLVVGPHPLVGERAYDLAGLVLDRLDDLVAASAGASTARRRVTKLADSLEVDRDRVRGWTLFRAVASGTQALRRGRRGQAEVLLEFASWL</sequence>
<reference evidence="1 2" key="1">
    <citation type="submission" date="2023-05" db="EMBL/GenBank/DDBJ databases">
        <title>Draft genome sequence of Streptomyces sp. B-S-A8 isolated from a cave soil in Thailand.</title>
        <authorList>
            <person name="Chamroensaksri N."/>
            <person name="Muangham S."/>
        </authorList>
    </citation>
    <scope>NUCLEOTIDE SEQUENCE [LARGE SCALE GENOMIC DNA]</scope>
    <source>
        <strain evidence="1 2">B-S-A8</strain>
    </source>
</reference>
<evidence type="ECO:0000313" key="2">
    <source>
        <dbReference type="Proteomes" id="UP001224661"/>
    </source>
</evidence>
<organism evidence="1 2">
    <name type="scientific">Streptomyces solicavernae</name>
    <dbReference type="NCBI Taxonomy" id="3043614"/>
    <lineage>
        <taxon>Bacteria</taxon>
        <taxon>Bacillati</taxon>
        <taxon>Actinomycetota</taxon>
        <taxon>Actinomycetes</taxon>
        <taxon>Kitasatosporales</taxon>
        <taxon>Streptomycetaceae</taxon>
        <taxon>Streptomyces</taxon>
    </lineage>
</organism>
<dbReference type="Pfam" id="PF04655">
    <property type="entry name" value="APH_6_hur"/>
    <property type="match status" value="1"/>
</dbReference>
<name>A0ABT6RV67_9ACTN</name>
<dbReference type="Proteomes" id="UP001224661">
    <property type="component" value="Unassembled WGS sequence"/>
</dbReference>
<evidence type="ECO:0000313" key="1">
    <source>
        <dbReference type="EMBL" id="MDI3388339.1"/>
    </source>
</evidence>
<dbReference type="RefSeq" id="WP_282514874.1">
    <property type="nucleotide sequence ID" value="NZ_JASCIR010000016.1"/>
</dbReference>
<dbReference type="InterPro" id="IPR011009">
    <property type="entry name" value="Kinase-like_dom_sf"/>
</dbReference>
<accession>A0ABT6RV67</accession>
<gene>
    <name evidence="1" type="ORF">QIS99_19325</name>
</gene>
<keyword evidence="2" id="KW-1185">Reference proteome</keyword>
<comment type="caution">
    <text evidence="1">The sequence shown here is derived from an EMBL/GenBank/DDBJ whole genome shotgun (WGS) entry which is preliminary data.</text>
</comment>
<dbReference type="InterPro" id="IPR006748">
    <property type="entry name" value="NH2Glyco/OHUrea_AB-resist_kin"/>
</dbReference>